<dbReference type="Proteomes" id="UP001231316">
    <property type="component" value="Plasmid unnamed2"/>
</dbReference>
<dbReference type="AlphaFoldDB" id="A0AAX3X8H3"/>
<dbReference type="RefSeq" id="WP_284650677.1">
    <property type="nucleotide sequence ID" value="NZ_CP123973.1"/>
</dbReference>
<gene>
    <name evidence="1" type="ORF">QFE45_10575</name>
</gene>
<evidence type="ECO:0000313" key="2">
    <source>
        <dbReference type="Proteomes" id="UP001231316"/>
    </source>
</evidence>
<dbReference type="EMBL" id="CP123973">
    <property type="protein sequence ID" value="WII29704.1"/>
    <property type="molecule type" value="Genomic_DNA"/>
</dbReference>
<proteinExistence type="predicted"/>
<accession>A0AAX3X8H3</accession>
<protein>
    <submittedName>
        <fullName evidence="1">Uncharacterized protein</fullName>
    </submittedName>
</protein>
<reference evidence="1" key="1">
    <citation type="submission" date="2023-04" db="EMBL/GenBank/DDBJ databases">
        <title>Four porcine-derived lactic acid bacteria strains analyses and their evaluation as potential probiotics based on genomics.</title>
        <authorList>
            <person name="Niu D."/>
        </authorList>
    </citation>
    <scope>NUCLEOTIDE SEQUENCE</scope>
    <source>
        <strain evidence="1">ZSA5</strain>
        <plasmid evidence="1">unnamed2</plasmid>
    </source>
</reference>
<organism evidence="1 2">
    <name type="scientific">Ligilactobacillus salivarius</name>
    <dbReference type="NCBI Taxonomy" id="1624"/>
    <lineage>
        <taxon>Bacteria</taxon>
        <taxon>Bacillati</taxon>
        <taxon>Bacillota</taxon>
        <taxon>Bacilli</taxon>
        <taxon>Lactobacillales</taxon>
        <taxon>Lactobacillaceae</taxon>
        <taxon>Ligilactobacillus</taxon>
    </lineage>
</organism>
<geneLocation type="plasmid" evidence="1 2">
    <name>unnamed2</name>
</geneLocation>
<keyword evidence="1" id="KW-0614">Plasmid</keyword>
<evidence type="ECO:0000313" key="1">
    <source>
        <dbReference type="EMBL" id="WII29704.1"/>
    </source>
</evidence>
<sequence length="82" mass="9376">MNVNVENLVNELKETFPNDWGKEVSVEKINDTYIEVKFNEVVLNVNFLNGRGCSIKEEAKLSWKDLEKIGKTLGVVGKYTKQ</sequence>
<name>A0AAX3X8H3_9LACO</name>